<evidence type="ECO:0000256" key="4">
    <source>
        <dbReference type="ARBA" id="ARBA00022989"/>
    </source>
</evidence>
<keyword evidence="3" id="KW-0677">Repeat</keyword>
<gene>
    <name evidence="8" type="ORF">POCULU_LOCUS2550</name>
</gene>
<dbReference type="EMBL" id="CAJVPJ010000243">
    <property type="protein sequence ID" value="CAG8500578.1"/>
    <property type="molecule type" value="Genomic_DNA"/>
</dbReference>
<evidence type="ECO:0000256" key="1">
    <source>
        <dbReference type="ARBA" id="ARBA00004141"/>
    </source>
</evidence>
<evidence type="ECO:0000256" key="2">
    <source>
        <dbReference type="ARBA" id="ARBA00022692"/>
    </source>
</evidence>
<feature type="domain" description="Ion transport" evidence="7">
    <location>
        <begin position="789"/>
        <end position="1050"/>
    </location>
</feature>
<dbReference type="Gene3D" id="2.130.10.10">
    <property type="entry name" value="YVTN repeat-like/Quinoprotein amine dehydrogenase"/>
    <property type="match status" value="1"/>
</dbReference>
<dbReference type="OrthoDB" id="2352140at2759"/>
<dbReference type="Gene3D" id="1.10.287.70">
    <property type="match status" value="1"/>
</dbReference>
<keyword evidence="2 6" id="KW-0812">Transmembrane</keyword>
<dbReference type="Proteomes" id="UP000789572">
    <property type="component" value="Unassembled WGS sequence"/>
</dbReference>
<comment type="subcellular location">
    <subcellularLocation>
        <location evidence="1">Membrane</location>
        <topology evidence="1">Multi-pass membrane protein</topology>
    </subcellularLocation>
</comment>
<feature type="transmembrane region" description="Helical" evidence="6">
    <location>
        <begin position="813"/>
        <end position="830"/>
    </location>
</feature>
<keyword evidence="5 6" id="KW-0472">Membrane</keyword>
<dbReference type="SUPFAM" id="SSF50978">
    <property type="entry name" value="WD40 repeat-like"/>
    <property type="match status" value="1"/>
</dbReference>
<evidence type="ECO:0000259" key="7">
    <source>
        <dbReference type="Pfam" id="PF00520"/>
    </source>
</evidence>
<dbReference type="SUPFAM" id="SSF81324">
    <property type="entry name" value="Voltage-gated potassium channels"/>
    <property type="match status" value="1"/>
</dbReference>
<feature type="transmembrane region" description="Helical" evidence="6">
    <location>
        <begin position="686"/>
        <end position="707"/>
    </location>
</feature>
<reference evidence="8" key="1">
    <citation type="submission" date="2021-06" db="EMBL/GenBank/DDBJ databases">
        <authorList>
            <person name="Kallberg Y."/>
            <person name="Tangrot J."/>
            <person name="Rosling A."/>
        </authorList>
    </citation>
    <scope>NUCLEOTIDE SEQUENCE</scope>
    <source>
        <strain evidence="8">IA702</strain>
    </source>
</reference>
<feature type="transmembrane region" description="Helical" evidence="6">
    <location>
        <begin position="782"/>
        <end position="801"/>
    </location>
</feature>
<evidence type="ECO:0000256" key="6">
    <source>
        <dbReference type="SAM" id="Phobius"/>
    </source>
</evidence>
<comment type="caution">
    <text evidence="8">The sequence shown here is derived from an EMBL/GenBank/DDBJ whole genome shotgun (WGS) entry which is preliminary data.</text>
</comment>
<dbReference type="InterPro" id="IPR015943">
    <property type="entry name" value="WD40/YVTN_repeat-like_dom_sf"/>
</dbReference>
<proteinExistence type="predicted"/>
<feature type="transmembrane region" description="Helical" evidence="6">
    <location>
        <begin position="910"/>
        <end position="931"/>
    </location>
</feature>
<feature type="transmembrane region" description="Helical" evidence="6">
    <location>
        <begin position="876"/>
        <end position="903"/>
    </location>
</feature>
<dbReference type="GO" id="GO:0098703">
    <property type="term" value="P:calcium ion import across plasma membrane"/>
    <property type="evidence" value="ECO:0007669"/>
    <property type="project" value="TreeGrafter"/>
</dbReference>
<keyword evidence="9" id="KW-1185">Reference proteome</keyword>
<dbReference type="PANTHER" id="PTHR10582:SF2">
    <property type="entry name" value="INACTIVE"/>
    <property type="match status" value="1"/>
</dbReference>
<dbReference type="PANTHER" id="PTHR10582">
    <property type="entry name" value="TRANSIENT RECEPTOR POTENTIAL ION CHANNEL PROTEIN"/>
    <property type="match status" value="1"/>
</dbReference>
<feature type="transmembrane region" description="Helical" evidence="6">
    <location>
        <begin position="842"/>
        <end position="864"/>
    </location>
</feature>
<dbReference type="AlphaFoldDB" id="A0A9N8ZMH7"/>
<name>A0A9N8ZMH7_9GLOM</name>
<dbReference type="InterPro" id="IPR036322">
    <property type="entry name" value="WD40_repeat_dom_sf"/>
</dbReference>
<evidence type="ECO:0000256" key="3">
    <source>
        <dbReference type="ARBA" id="ARBA00022737"/>
    </source>
</evidence>
<dbReference type="Pfam" id="PF00520">
    <property type="entry name" value="Ion_trans"/>
    <property type="match status" value="1"/>
</dbReference>
<evidence type="ECO:0000256" key="5">
    <source>
        <dbReference type="ARBA" id="ARBA00023136"/>
    </source>
</evidence>
<organism evidence="8 9">
    <name type="scientific">Paraglomus occultum</name>
    <dbReference type="NCBI Taxonomy" id="144539"/>
    <lineage>
        <taxon>Eukaryota</taxon>
        <taxon>Fungi</taxon>
        <taxon>Fungi incertae sedis</taxon>
        <taxon>Mucoromycota</taxon>
        <taxon>Glomeromycotina</taxon>
        <taxon>Glomeromycetes</taxon>
        <taxon>Paraglomerales</taxon>
        <taxon>Paraglomeraceae</taxon>
        <taxon>Paraglomus</taxon>
    </lineage>
</organism>
<evidence type="ECO:0000313" key="8">
    <source>
        <dbReference type="EMBL" id="CAG8500578.1"/>
    </source>
</evidence>
<accession>A0A9N8ZMH7</accession>
<protein>
    <submittedName>
        <fullName evidence="8">2041_t:CDS:1</fullName>
    </submittedName>
</protein>
<evidence type="ECO:0000313" key="9">
    <source>
        <dbReference type="Proteomes" id="UP000789572"/>
    </source>
</evidence>
<dbReference type="GO" id="GO:0005886">
    <property type="term" value="C:plasma membrane"/>
    <property type="evidence" value="ECO:0007669"/>
    <property type="project" value="TreeGrafter"/>
</dbReference>
<dbReference type="GO" id="GO:0005216">
    <property type="term" value="F:monoatomic ion channel activity"/>
    <property type="evidence" value="ECO:0007669"/>
    <property type="project" value="InterPro"/>
</dbReference>
<sequence>MATRDHEIIDIEEISLDASEELPHGGGPITTCAISPHGQCFATYSAETESVAIWSIEQGRNHLVQLFETSVQDKKNNDPSLAVSDDRSFIFDNAIYPCKQSESITFGSPTQLPKYCLNTRSAVVKAFLPGGDLVVVTTTKHGDIRLYRFASYIRKWVIKDLWTLDRTQQKCNTNVSPKRFKYFVVKDRLICQYDGHLVQWDINHAKIEVQHFCDDIVMSAMDIMADVKKVLVAVDSTNTLSALVTGDCNAQNLTVSWIDTELPLDTVYIKLREEEVVIDVNFIEQNGNRILVTITNMGSAVLWNPHNLTGDKKEKHDERDAGKPLDIIDLNEYAVVDSWKSGTTFVLHHSIMVVLDYGKPITIPLIQKSFEKHQKSLLTVPTSIFIRTLVTKYSKFAPRERITEIVGLKVRWHIKRNFEIAAYRDKADIFPTKTCRLSYFGSVAGCTLSGNDDLAIFCDIGVCILHIADDGNIEMKYFWDNDLRFDEGSGVEIDDFIKAAERRLGGNNATWPPPSFRSILCHKDETFDRQDQECHRLFHNLYLSMASPLNIVFYGKELLNSMIDQDDEFMVEEVLRTCMDKFHTYSVSHIGYLGVLCLSLPQLSEKFSDQTIHSLPKTIMTIYPNCRFVNRLHLSQDHLYAFNNKFGCQSSLSRSIDLPLRLKLLKHDAKLSSGFRKFRIRILQTWFRFLLFLNTVFYVWRMPVCAFRRIFLSPKRRSTLTLMVPLPKYCSYPEQYTVWKDILDPPASPFIVGTRNKNSMFYQTWESEAIINFKWKSFGLKYHCLITVAFISYFALFSMAITDGLIPEDSRKFFLLITVIFGSWHHVMILRQLVHKRLDYILSIWTWIDVAAYGMPLGITSVWLSDGAIPTWTRSISVLIFWLKLLMLLRPFEYFGIYIAIIIGVAREVFSFLIVLGIVVFAYAHAFFILLKPKSGTSLSTPPIHNDDPNNPWALTDELIPVDVNGTVSNTSVIIEVPDPNTNLFMRTDTALWAAFQILTGDTSSLSGWNVLDTPAIAVLLASFSFFTVIYLMNLFIGLLCNAIEDCNERGAYLAQKAEVLAEIELYYLSPRQRRDKAWFPDIIYYEASVNELRTLLEKSIKNKPKFWESAPKHAKRIAKILNLSLPHK</sequence>
<keyword evidence="4 6" id="KW-1133">Transmembrane helix</keyword>
<dbReference type="InterPro" id="IPR024862">
    <property type="entry name" value="TRPV"/>
</dbReference>
<dbReference type="InterPro" id="IPR005821">
    <property type="entry name" value="Ion_trans_dom"/>
</dbReference>
<feature type="transmembrane region" description="Helical" evidence="6">
    <location>
        <begin position="1016"/>
        <end position="1040"/>
    </location>
</feature>